<comment type="similarity">
    <text evidence="10">Belongs to the DRC3 family.</text>
</comment>
<dbReference type="EMBL" id="LUCM01008529">
    <property type="protein sequence ID" value="KAA0188241.1"/>
    <property type="molecule type" value="Genomic_DNA"/>
</dbReference>
<dbReference type="Proteomes" id="UP000728185">
    <property type="component" value="Unassembled WGS sequence"/>
</dbReference>
<dbReference type="AlphaFoldDB" id="A0A8E0RUD7"/>
<keyword evidence="8" id="KW-0206">Cytoskeleton</keyword>
<dbReference type="GO" id="GO:0005929">
    <property type="term" value="C:cilium"/>
    <property type="evidence" value="ECO:0007669"/>
    <property type="project" value="TreeGrafter"/>
</dbReference>
<evidence type="ECO:0000256" key="6">
    <source>
        <dbReference type="ARBA" id="ARBA00023054"/>
    </source>
</evidence>
<evidence type="ECO:0000256" key="7">
    <source>
        <dbReference type="ARBA" id="ARBA00023069"/>
    </source>
</evidence>
<comment type="caution">
    <text evidence="13">The sequence shown here is derived from an EMBL/GenBank/DDBJ whole genome shotgun (WGS) entry which is preliminary data.</text>
</comment>
<evidence type="ECO:0000256" key="5">
    <source>
        <dbReference type="ARBA" id="ARBA00022846"/>
    </source>
</evidence>
<keyword evidence="2" id="KW-0963">Cytoplasm</keyword>
<keyword evidence="14" id="KW-1185">Reference proteome</keyword>
<evidence type="ECO:0000256" key="3">
    <source>
        <dbReference type="ARBA" id="ARBA00022614"/>
    </source>
</evidence>
<evidence type="ECO:0000313" key="13">
    <source>
        <dbReference type="EMBL" id="KAA0188241.1"/>
    </source>
</evidence>
<keyword evidence="6 12" id="KW-0175">Coiled coil</keyword>
<evidence type="ECO:0000256" key="2">
    <source>
        <dbReference type="ARBA" id="ARBA00022490"/>
    </source>
</evidence>
<dbReference type="InterPro" id="IPR032675">
    <property type="entry name" value="LRR_dom_sf"/>
</dbReference>
<name>A0A8E0RUD7_9TREM</name>
<keyword evidence="9" id="KW-0966">Cell projection</keyword>
<dbReference type="InterPro" id="IPR050576">
    <property type="entry name" value="Cilia_flagella_integrity"/>
</dbReference>
<evidence type="ECO:0000256" key="4">
    <source>
        <dbReference type="ARBA" id="ARBA00022737"/>
    </source>
</evidence>
<sequence length="349" mass="40541">MAGVYSTTEPGIIDETMLQAAVFSQGPQGTSGNYAKKEDILKIDNLRAFKCLVKLQLDNNIINKIAGLEHLVHLRWLDLSFNNIERIEGLDELVNIEDLSLYNNHITRIEKMDNLMKLQVLSIGNNKVDELEDIIYLRRFPKLESICLRGNPVCEHLEYKNVLRAFLPHIVYLDYKLTKEKSKFREMENQTDAVAVEFLVSEYTERLQQLWYELMKNEMILVEQLEEVIKEFELNITDMIQSFLEKVEVGMACGCFRRVAAHLSLQIFIDKETVTNALQTSNDAHLQQLDTLADNIQRQAKSWLGYLMAEIHEREEHIRNRNRVIEINRVIDAFRDALDQLDLPSSAEN</sequence>
<accession>A0A8E0RUD7</accession>
<evidence type="ECO:0000256" key="10">
    <source>
        <dbReference type="ARBA" id="ARBA00038378"/>
    </source>
</evidence>
<proteinExistence type="inferred from homology"/>
<dbReference type="Pfam" id="PF14580">
    <property type="entry name" value="LRR_9"/>
    <property type="match status" value="1"/>
</dbReference>
<protein>
    <recommendedName>
        <fullName evidence="11">Dynein regulatory complex subunit 3</fullName>
    </recommendedName>
</protein>
<keyword evidence="4" id="KW-0677">Repeat</keyword>
<keyword evidence="3" id="KW-0433">Leucine-rich repeat</keyword>
<keyword evidence="5" id="KW-0282">Flagellum</keyword>
<gene>
    <name evidence="13" type="ORF">FBUS_07618</name>
</gene>
<comment type="subcellular location">
    <subcellularLocation>
        <location evidence="1">Cytoplasm</location>
        <location evidence="1">Cytoskeleton</location>
        <location evidence="1">Flagellum axoneme</location>
    </subcellularLocation>
</comment>
<dbReference type="PANTHER" id="PTHR45973">
    <property type="entry name" value="PROTEIN PHOSPHATASE 1 REGULATORY SUBUNIT SDS22-RELATED"/>
    <property type="match status" value="1"/>
</dbReference>
<dbReference type="InterPro" id="IPR001611">
    <property type="entry name" value="Leu-rich_rpt"/>
</dbReference>
<organism evidence="13 14">
    <name type="scientific">Fasciolopsis buskii</name>
    <dbReference type="NCBI Taxonomy" id="27845"/>
    <lineage>
        <taxon>Eukaryota</taxon>
        <taxon>Metazoa</taxon>
        <taxon>Spiralia</taxon>
        <taxon>Lophotrochozoa</taxon>
        <taxon>Platyhelminthes</taxon>
        <taxon>Trematoda</taxon>
        <taxon>Digenea</taxon>
        <taxon>Plagiorchiida</taxon>
        <taxon>Echinostomata</taxon>
        <taxon>Echinostomatoidea</taxon>
        <taxon>Fasciolidae</taxon>
        <taxon>Fasciolopsis</taxon>
    </lineage>
</organism>
<evidence type="ECO:0000313" key="14">
    <source>
        <dbReference type="Proteomes" id="UP000728185"/>
    </source>
</evidence>
<dbReference type="PROSITE" id="PS51450">
    <property type="entry name" value="LRR"/>
    <property type="match status" value="4"/>
</dbReference>
<reference evidence="13" key="1">
    <citation type="submission" date="2019-05" db="EMBL/GenBank/DDBJ databases">
        <title>Annotation for the trematode Fasciolopsis buski.</title>
        <authorList>
            <person name="Choi Y.-J."/>
        </authorList>
    </citation>
    <scope>NUCLEOTIDE SEQUENCE</scope>
    <source>
        <strain evidence="13">HT</strain>
        <tissue evidence="13">Whole worm</tissue>
    </source>
</reference>
<keyword evidence="7" id="KW-0969">Cilium</keyword>
<dbReference type="SMART" id="SM00365">
    <property type="entry name" value="LRR_SD22"/>
    <property type="match status" value="5"/>
</dbReference>
<evidence type="ECO:0000256" key="1">
    <source>
        <dbReference type="ARBA" id="ARBA00004611"/>
    </source>
</evidence>
<dbReference type="OrthoDB" id="27917at2759"/>
<dbReference type="SUPFAM" id="SSF52058">
    <property type="entry name" value="L domain-like"/>
    <property type="match status" value="1"/>
</dbReference>
<evidence type="ECO:0000256" key="8">
    <source>
        <dbReference type="ARBA" id="ARBA00023212"/>
    </source>
</evidence>
<feature type="coiled-coil region" evidence="12">
    <location>
        <begin position="215"/>
        <end position="242"/>
    </location>
</feature>
<dbReference type="Gene3D" id="3.80.10.10">
    <property type="entry name" value="Ribonuclease Inhibitor"/>
    <property type="match status" value="1"/>
</dbReference>
<evidence type="ECO:0000256" key="9">
    <source>
        <dbReference type="ARBA" id="ARBA00023273"/>
    </source>
</evidence>
<evidence type="ECO:0000256" key="11">
    <source>
        <dbReference type="ARBA" id="ARBA00040950"/>
    </source>
</evidence>
<dbReference type="PANTHER" id="PTHR45973:SF12">
    <property type="entry name" value="DYNEIN REGULATORY COMPLEX SUBUNIT 3"/>
    <property type="match status" value="1"/>
</dbReference>
<evidence type="ECO:0000256" key="12">
    <source>
        <dbReference type="SAM" id="Coils"/>
    </source>
</evidence>